<organism evidence="2">
    <name type="scientific">Desulfitobacterium hafniense</name>
    <name type="common">Desulfitobacterium frappieri</name>
    <dbReference type="NCBI Taxonomy" id="49338"/>
    <lineage>
        <taxon>Bacteria</taxon>
        <taxon>Bacillati</taxon>
        <taxon>Bacillota</taxon>
        <taxon>Clostridia</taxon>
        <taxon>Eubacteriales</taxon>
        <taxon>Desulfitobacteriaceae</taxon>
        <taxon>Desulfitobacterium</taxon>
    </lineage>
</organism>
<dbReference type="AlphaFoldDB" id="A0A098B079"/>
<name>A0A098B079_DESHA</name>
<gene>
    <name evidence="2" type="ORF">DPCES_1868</name>
</gene>
<feature type="chain" id="PRO_5001938080" evidence="1">
    <location>
        <begin position="25"/>
        <end position="291"/>
    </location>
</feature>
<dbReference type="RefSeq" id="WP_005816067.1">
    <property type="nucleotide sequence ID" value="NZ_CABKQQ010000056.1"/>
</dbReference>
<accession>A0A098B079</accession>
<proteinExistence type="predicted"/>
<keyword evidence="1" id="KW-0732">Signal</keyword>
<sequence length="291" mass="32526">MKKIPKLFILMVLGIFLFSSVAVAAPTTQVHTDEQFTQESNVYTQNELTEIREIHAKAIKEDFVILNPDGTITLNTDAATLEVDVNIFTEYAQSIENLNDLIKLGVVSISNEFEVTAKTQDEVTKIIVERDTQLLKSGIYSGNRFDPQPNNLIVQSSPDVPTLYAFSIATTNKRTLTDYYNTQLIYNPYGALSATTGFFVAKVQPKGPWDYKSVPGYTPYYKEWWAVQRYGTSVKTSEWFGNYNYGFTGKVIFPLSVLLDAGDAVSILTGHGFDDAQDKADITQGYNENPS</sequence>
<dbReference type="OMA" id="RVYLIEM"/>
<evidence type="ECO:0000313" key="2">
    <source>
        <dbReference type="EMBL" id="CDX01755.1"/>
    </source>
</evidence>
<reference evidence="2" key="1">
    <citation type="submission" date="2014-07" db="EMBL/GenBank/DDBJ databases">
        <authorList>
            <person name="Hornung V.Bastian."/>
        </authorList>
    </citation>
    <scope>NUCLEOTIDE SEQUENCE</scope>
    <source>
        <strain evidence="2">PCE-S</strain>
    </source>
</reference>
<feature type="signal peptide" evidence="1">
    <location>
        <begin position="1"/>
        <end position="24"/>
    </location>
</feature>
<dbReference type="EMBL" id="LK996017">
    <property type="protein sequence ID" value="CDX01755.1"/>
    <property type="molecule type" value="Genomic_DNA"/>
</dbReference>
<evidence type="ECO:0000256" key="1">
    <source>
        <dbReference type="SAM" id="SignalP"/>
    </source>
</evidence>
<protein>
    <submittedName>
        <fullName evidence="2">Toxin 60</fullName>
    </submittedName>
</protein>
<dbReference type="PATRIC" id="fig|49338.4.peg.2011"/>